<dbReference type="GO" id="GO:0000775">
    <property type="term" value="C:chromosome, centromeric region"/>
    <property type="evidence" value="ECO:0007669"/>
    <property type="project" value="InterPro"/>
</dbReference>
<feature type="region of interest" description="Disordered" evidence="2">
    <location>
        <begin position="68"/>
        <end position="94"/>
    </location>
</feature>
<evidence type="ECO:0000256" key="2">
    <source>
        <dbReference type="SAM" id="MobiDB-lite"/>
    </source>
</evidence>
<comment type="caution">
    <text evidence="3">The sequence shown here is derived from an EMBL/GenBank/DDBJ whole genome shotgun (WGS) entry which is preliminary data.</text>
</comment>
<dbReference type="PANTHER" id="PTHR28577">
    <property type="entry name" value="CENTROMERE PROTEIN P"/>
    <property type="match status" value="1"/>
</dbReference>
<protein>
    <submittedName>
        <fullName evidence="3">Uncharacterized protein</fullName>
    </submittedName>
</protein>
<gene>
    <name evidence="3" type="ORF">KVV02_008158</name>
</gene>
<accession>A0A9P8A253</accession>
<keyword evidence="1" id="KW-0175">Coiled coil</keyword>
<dbReference type="InterPro" id="IPR027801">
    <property type="entry name" value="CENP-P"/>
</dbReference>
<dbReference type="GO" id="GO:0034080">
    <property type="term" value="P:CENP-A containing chromatin assembly"/>
    <property type="evidence" value="ECO:0007669"/>
    <property type="project" value="InterPro"/>
</dbReference>
<dbReference type="Proteomes" id="UP000717515">
    <property type="component" value="Unassembled WGS sequence"/>
</dbReference>
<feature type="coiled-coil region" evidence="1">
    <location>
        <begin position="100"/>
        <end position="134"/>
    </location>
</feature>
<organism evidence="3 4">
    <name type="scientific">Mortierella alpina</name>
    <name type="common">Oleaginous fungus</name>
    <name type="synonym">Mortierella renispora</name>
    <dbReference type="NCBI Taxonomy" id="64518"/>
    <lineage>
        <taxon>Eukaryota</taxon>
        <taxon>Fungi</taxon>
        <taxon>Fungi incertae sedis</taxon>
        <taxon>Mucoromycota</taxon>
        <taxon>Mortierellomycotina</taxon>
        <taxon>Mortierellomycetes</taxon>
        <taxon>Mortierellales</taxon>
        <taxon>Mortierellaceae</taxon>
        <taxon>Mortierella</taxon>
    </lineage>
</organism>
<dbReference type="Pfam" id="PF13096">
    <property type="entry name" value="CENP-P"/>
    <property type="match status" value="1"/>
</dbReference>
<reference evidence="3" key="1">
    <citation type="submission" date="2021-07" db="EMBL/GenBank/DDBJ databases">
        <title>Draft genome of Mortierella alpina, strain LL118, isolated from an aspen leaf litter sample.</title>
        <authorList>
            <person name="Yang S."/>
            <person name="Vinatzer B.A."/>
        </authorList>
    </citation>
    <scope>NUCLEOTIDE SEQUENCE</scope>
    <source>
        <strain evidence="3">LL118</strain>
    </source>
</reference>
<dbReference type="GO" id="GO:0005634">
    <property type="term" value="C:nucleus"/>
    <property type="evidence" value="ECO:0007669"/>
    <property type="project" value="TreeGrafter"/>
</dbReference>
<dbReference type="AlphaFoldDB" id="A0A9P8A253"/>
<dbReference type="PANTHER" id="PTHR28577:SF1">
    <property type="entry name" value="CENTROMERE PROTEIN P"/>
    <property type="match status" value="1"/>
</dbReference>
<evidence type="ECO:0000313" key="4">
    <source>
        <dbReference type="Proteomes" id="UP000717515"/>
    </source>
</evidence>
<evidence type="ECO:0000313" key="3">
    <source>
        <dbReference type="EMBL" id="KAG9321995.1"/>
    </source>
</evidence>
<dbReference type="EMBL" id="JAIFTL010000171">
    <property type="protein sequence ID" value="KAG9321995.1"/>
    <property type="molecule type" value="Genomic_DNA"/>
</dbReference>
<evidence type="ECO:0000256" key="1">
    <source>
        <dbReference type="SAM" id="Coils"/>
    </source>
</evidence>
<proteinExistence type="predicted"/>
<name>A0A9P8A253_MORAP</name>
<sequence length="427" mass="47229">MANKVVVFVSNLFPDELLMDIHDDTGTGPEDEQGADHNGVFSSLGSSWNAPPTVSLADSHVQATSSFMGMSTPSSEAARLDEPMSAVSRTEEDDTLHVEKSRVLDQLQHMTTEVERLESRLQAVKRKRARAVISAMERHQKAQETEAQEMRYVLNTIHHMSISESVGNADAGTADQDGKVSNRTLFSSMGTAKLSGLNIDMIRKQQNFTNMSFSSIQNHILSTSETGLRGRRYHIAGSCNQLQFNIQFTVHEPSLDLSDVQVVVPRSIEPELGLFISRVKRESMLLLFFQTLSQYAQMDYDRRSLMDKLAKRFPKLIKSNHALRKLPVDGTVLPGGSGVQSLTFRSARSSSPELVLQWTIDVTEHGTVVPRLGILPRMPSKWRQTDDKGTLDAISTQFIRLVQLKGTEAAVAALLECVYGSTGAAPQ</sequence>